<dbReference type="SUPFAM" id="SSF51338">
    <property type="entry name" value="Composite domain of metallo-dependent hydrolases"/>
    <property type="match status" value="1"/>
</dbReference>
<dbReference type="EMBL" id="QJVJ01000001">
    <property type="protein sequence ID" value="PYI57102.1"/>
    <property type="molecule type" value="Genomic_DNA"/>
</dbReference>
<dbReference type="GO" id="GO:0046872">
    <property type="term" value="F:metal ion binding"/>
    <property type="evidence" value="ECO:0007669"/>
    <property type="project" value="UniProtKB-KW"/>
</dbReference>
<evidence type="ECO:0000256" key="12">
    <source>
        <dbReference type="PIRSR" id="PIRSR038994-3"/>
    </source>
</evidence>
<dbReference type="SUPFAM" id="SSF51556">
    <property type="entry name" value="Metallo-dependent hydrolases"/>
    <property type="match status" value="1"/>
</dbReference>
<sequence>MSRTVIVTNAKIVTETQVIENGTIVWTDGVIESVRPSAPSDASTTGAEVIDAKGGWVLPGFVDVHVHGGYGADFMDAEAESIDTITRFHGGHGTTSIVATTLTGPKDRLSDVLAVVNEYRSKDMPYAQVVGVHLEGPFINVKYKGAQNPAYIVPPQKAWLEEWHAAYPGLIKQLSLAPETEGALELIAWLRANGINAAAAHTDATYDQIMAAADAGLNQSVHTFNAMTGLHHRNPGTVGAVLTDDRISAEVIADGHHVHPACIRLLTKAKTNDNLMLITDAMSAAGLEDGTYDLGGLAVNVKDGVATLKEGNSLAGSTLTMIGALRFAVEQVGVSVQQASRYASGNPARQLGLFDRTGSLEAGKQADVLLASPELELQRIWAKGNEIEPFRA</sequence>
<dbReference type="Pfam" id="PF01979">
    <property type="entry name" value="Amidohydro_1"/>
    <property type="match status" value="1"/>
</dbReference>
<evidence type="ECO:0000256" key="10">
    <source>
        <dbReference type="PIRSR" id="PIRSR038994-1"/>
    </source>
</evidence>
<evidence type="ECO:0000256" key="5">
    <source>
        <dbReference type="ARBA" id="ARBA00022801"/>
    </source>
</evidence>
<dbReference type="Gene3D" id="3.20.20.140">
    <property type="entry name" value="Metal-dependent hydrolases"/>
    <property type="match status" value="1"/>
</dbReference>
<protein>
    <recommendedName>
        <fullName evidence="3">N-acetylglucosamine-6-phosphate deacetylase</fullName>
        <ecNumber evidence="2">3.5.1.25</ecNumber>
    </recommendedName>
</protein>
<feature type="active site" description="Proton donor/acceptor" evidence="10">
    <location>
        <position position="280"/>
    </location>
</feature>
<accession>A0A2V5KDQ9</accession>
<dbReference type="EC" id="3.5.1.25" evidence="2"/>
<keyword evidence="15" id="KW-1185">Reference proteome</keyword>
<keyword evidence="5 9" id="KW-0378">Hydrolase</keyword>
<dbReference type="GO" id="GO:0006046">
    <property type="term" value="P:N-acetylglucosamine catabolic process"/>
    <property type="evidence" value="ECO:0007669"/>
    <property type="project" value="TreeGrafter"/>
</dbReference>
<feature type="binding site" evidence="11">
    <location>
        <position position="257"/>
    </location>
    <ligand>
        <name>substrate</name>
    </ligand>
</feature>
<evidence type="ECO:0000313" key="14">
    <source>
        <dbReference type="EMBL" id="PYI57102.1"/>
    </source>
</evidence>
<evidence type="ECO:0000256" key="6">
    <source>
        <dbReference type="ARBA" id="ARBA00023277"/>
    </source>
</evidence>
<comment type="caution">
    <text evidence="14">The sequence shown here is derived from an EMBL/GenBank/DDBJ whole genome shotgun (WGS) entry which is preliminary data.</text>
</comment>
<dbReference type="NCBIfam" id="TIGR00221">
    <property type="entry name" value="nagA"/>
    <property type="match status" value="1"/>
</dbReference>
<keyword evidence="4 12" id="KW-0479">Metal-binding</keyword>
<feature type="binding site" evidence="12">
    <location>
        <position position="222"/>
    </location>
    <ligand>
        <name>Zn(2+)</name>
        <dbReference type="ChEBI" id="CHEBI:29105"/>
    </ligand>
</feature>
<dbReference type="Gene3D" id="2.30.40.10">
    <property type="entry name" value="Urease, subunit C, domain 1"/>
    <property type="match status" value="1"/>
</dbReference>
<feature type="binding site" evidence="12">
    <location>
        <position position="135"/>
    </location>
    <ligand>
        <name>Zn(2+)</name>
        <dbReference type="ChEBI" id="CHEBI:29105"/>
    </ligand>
</feature>
<keyword evidence="6 9" id="KW-0119">Carbohydrate metabolism</keyword>
<dbReference type="PANTHER" id="PTHR11113:SF14">
    <property type="entry name" value="N-ACETYLGLUCOSAMINE-6-PHOSPHATE DEACETYLASE"/>
    <property type="match status" value="1"/>
</dbReference>
<dbReference type="PANTHER" id="PTHR11113">
    <property type="entry name" value="N-ACETYLGLUCOSAMINE-6-PHOSPHATE DEACETYLASE"/>
    <property type="match status" value="1"/>
</dbReference>
<dbReference type="InterPro" id="IPR003764">
    <property type="entry name" value="GlcNAc_6-P_deAcase"/>
</dbReference>
<dbReference type="InterPro" id="IPR006680">
    <property type="entry name" value="Amidohydro-rel"/>
</dbReference>
<feature type="binding site" evidence="11">
    <location>
        <position position="233"/>
    </location>
    <ligand>
        <name>substrate</name>
    </ligand>
</feature>
<name>A0A2V5KDQ9_9BACL</name>
<feature type="binding site" evidence="11">
    <location>
        <position position="146"/>
    </location>
    <ligand>
        <name>substrate</name>
    </ligand>
</feature>
<dbReference type="OrthoDB" id="9776488at2"/>
<evidence type="ECO:0000313" key="15">
    <source>
        <dbReference type="Proteomes" id="UP000247476"/>
    </source>
</evidence>
<evidence type="ECO:0000256" key="8">
    <source>
        <dbReference type="ARBA" id="ARBA00060590"/>
    </source>
</evidence>
<organism evidence="14 15">
    <name type="scientific">Paenibacillus flagellatus</name>
    <dbReference type="NCBI Taxonomy" id="2211139"/>
    <lineage>
        <taxon>Bacteria</taxon>
        <taxon>Bacillati</taxon>
        <taxon>Bacillota</taxon>
        <taxon>Bacilli</taxon>
        <taxon>Bacillales</taxon>
        <taxon>Paenibacillaceae</taxon>
        <taxon>Paenibacillus</taxon>
    </lineage>
</organism>
<dbReference type="RefSeq" id="WP_110838142.1">
    <property type="nucleotide sequence ID" value="NZ_QJVJ01000001.1"/>
</dbReference>
<dbReference type="FunFam" id="3.20.20.140:FF:000004">
    <property type="entry name" value="N-acetylglucosamine-6-phosphate deacetylase"/>
    <property type="match status" value="1"/>
</dbReference>
<evidence type="ECO:0000256" key="11">
    <source>
        <dbReference type="PIRSR" id="PIRSR038994-2"/>
    </source>
</evidence>
<evidence type="ECO:0000256" key="9">
    <source>
        <dbReference type="PIRNR" id="PIRNR038994"/>
    </source>
</evidence>
<evidence type="ECO:0000259" key="13">
    <source>
        <dbReference type="Pfam" id="PF01979"/>
    </source>
</evidence>
<dbReference type="PIRSF" id="PIRSF038994">
    <property type="entry name" value="NagA"/>
    <property type="match status" value="1"/>
</dbReference>
<evidence type="ECO:0000256" key="7">
    <source>
        <dbReference type="ARBA" id="ARBA00047647"/>
    </source>
</evidence>
<dbReference type="GO" id="GO:0008448">
    <property type="term" value="F:N-acetylglucosamine-6-phosphate deacetylase activity"/>
    <property type="evidence" value="ECO:0007669"/>
    <property type="project" value="UniProtKB-EC"/>
</dbReference>
<comment type="catalytic activity">
    <reaction evidence="7">
        <text>N-acetyl-D-glucosamine 6-phosphate + H2O = D-glucosamine 6-phosphate + acetate</text>
        <dbReference type="Rhea" id="RHEA:22936"/>
        <dbReference type="ChEBI" id="CHEBI:15377"/>
        <dbReference type="ChEBI" id="CHEBI:30089"/>
        <dbReference type="ChEBI" id="CHEBI:57513"/>
        <dbReference type="ChEBI" id="CHEBI:58725"/>
        <dbReference type="EC" id="3.5.1.25"/>
    </reaction>
</comment>
<feature type="binding site" evidence="11">
    <location>
        <begin position="314"/>
        <end position="316"/>
    </location>
    <ligand>
        <name>substrate</name>
    </ligand>
</feature>
<comment type="similarity">
    <text evidence="1 9">Belongs to the metallo-dependent hydrolases superfamily. NagA family.</text>
</comment>
<feature type="domain" description="Amidohydrolase-related" evidence="13">
    <location>
        <begin position="56"/>
        <end position="371"/>
    </location>
</feature>
<proteinExistence type="inferred from homology"/>
<comment type="pathway">
    <text evidence="8">Amino-sugar metabolism; N-acetylneuraminate degradation; D-fructose 6-phosphate from N-acetylneuraminate: step 4/5.</text>
</comment>
<feature type="binding site" evidence="11">
    <location>
        <begin position="225"/>
        <end position="226"/>
    </location>
    <ligand>
        <name>substrate</name>
    </ligand>
</feature>
<evidence type="ECO:0000256" key="2">
    <source>
        <dbReference type="ARBA" id="ARBA00011899"/>
    </source>
</evidence>
<evidence type="ECO:0000256" key="1">
    <source>
        <dbReference type="ARBA" id="ARBA00010716"/>
    </source>
</evidence>
<evidence type="ECO:0000256" key="4">
    <source>
        <dbReference type="ARBA" id="ARBA00022723"/>
    </source>
</evidence>
<dbReference type="InterPro" id="IPR011059">
    <property type="entry name" value="Metal-dep_hydrolase_composite"/>
</dbReference>
<comment type="cofactor">
    <cofactor evidence="12">
        <name>a divalent metal cation</name>
        <dbReference type="ChEBI" id="CHEBI:60240"/>
    </cofactor>
    <text evidence="12">Binds 1 divalent metal cation per subunit.</text>
</comment>
<dbReference type="AlphaFoldDB" id="A0A2V5KDQ9"/>
<dbReference type="Proteomes" id="UP000247476">
    <property type="component" value="Unassembled WGS sequence"/>
</dbReference>
<dbReference type="CDD" id="cd00854">
    <property type="entry name" value="NagA"/>
    <property type="match status" value="1"/>
</dbReference>
<evidence type="ECO:0000256" key="3">
    <source>
        <dbReference type="ARBA" id="ARBA00018029"/>
    </source>
</evidence>
<reference evidence="14 15" key="1">
    <citation type="submission" date="2018-05" db="EMBL/GenBank/DDBJ databases">
        <title>Paenibacillus flagellatus sp. nov., isolated from selenium mineral soil.</title>
        <authorList>
            <person name="Dai X."/>
        </authorList>
    </citation>
    <scope>NUCLEOTIDE SEQUENCE [LARGE SCALE GENOMIC DNA]</scope>
    <source>
        <strain evidence="14 15">DXL2</strain>
    </source>
</reference>
<dbReference type="InterPro" id="IPR032466">
    <property type="entry name" value="Metal_Hydrolase"/>
</dbReference>
<gene>
    <name evidence="14" type="primary">nagA</name>
    <name evidence="14" type="ORF">DLM86_01250</name>
</gene>
<feature type="binding site" evidence="12">
    <location>
        <position position="201"/>
    </location>
    <ligand>
        <name>Zn(2+)</name>
        <dbReference type="ChEBI" id="CHEBI:29105"/>
    </ligand>
</feature>